<evidence type="ECO:0000256" key="6">
    <source>
        <dbReference type="ARBA" id="ARBA00038076"/>
    </source>
</evidence>
<keyword evidence="2" id="KW-1003">Cell membrane</keyword>
<evidence type="ECO:0000259" key="8">
    <source>
        <dbReference type="Pfam" id="PF02687"/>
    </source>
</evidence>
<gene>
    <name evidence="10" type="ORF">KDA27_17190</name>
</gene>
<feature type="domain" description="ABC3 transporter permease C-terminal" evidence="8">
    <location>
        <begin position="329"/>
        <end position="442"/>
    </location>
</feature>
<reference evidence="10" key="2">
    <citation type="journal article" date="2021" name="Microbiome">
        <title>Successional dynamics and alternative stable states in a saline activated sludge microbial community over 9 years.</title>
        <authorList>
            <person name="Wang Y."/>
            <person name="Ye J."/>
            <person name="Ju F."/>
            <person name="Liu L."/>
            <person name="Boyd J.A."/>
            <person name="Deng Y."/>
            <person name="Parks D.H."/>
            <person name="Jiang X."/>
            <person name="Yin X."/>
            <person name="Woodcroft B.J."/>
            <person name="Tyson G.W."/>
            <person name="Hugenholtz P."/>
            <person name="Polz M.F."/>
            <person name="Zhang T."/>
        </authorList>
    </citation>
    <scope>NUCLEOTIDE SEQUENCE</scope>
    <source>
        <strain evidence="10">HKST-UBA02</strain>
    </source>
</reference>
<dbReference type="InterPro" id="IPR050250">
    <property type="entry name" value="Macrolide_Exporter_MacB"/>
</dbReference>
<evidence type="ECO:0000259" key="9">
    <source>
        <dbReference type="Pfam" id="PF12704"/>
    </source>
</evidence>
<dbReference type="AlphaFoldDB" id="A0A956NEC9"/>
<dbReference type="Proteomes" id="UP000739538">
    <property type="component" value="Unassembled WGS sequence"/>
</dbReference>
<dbReference type="PANTHER" id="PTHR30572">
    <property type="entry name" value="MEMBRANE COMPONENT OF TRANSPORTER-RELATED"/>
    <property type="match status" value="1"/>
</dbReference>
<dbReference type="PANTHER" id="PTHR30572:SF4">
    <property type="entry name" value="ABC TRANSPORTER PERMEASE YTRF"/>
    <property type="match status" value="1"/>
</dbReference>
<dbReference type="EMBL" id="JAGQHS010000104">
    <property type="protein sequence ID" value="MCA9757543.1"/>
    <property type="molecule type" value="Genomic_DNA"/>
</dbReference>
<reference evidence="10" key="1">
    <citation type="submission" date="2020-04" db="EMBL/GenBank/DDBJ databases">
        <authorList>
            <person name="Zhang T."/>
        </authorList>
    </citation>
    <scope>NUCLEOTIDE SEQUENCE</scope>
    <source>
        <strain evidence="10">HKST-UBA02</strain>
    </source>
</reference>
<keyword evidence="3 7" id="KW-0812">Transmembrane</keyword>
<evidence type="ECO:0000256" key="5">
    <source>
        <dbReference type="ARBA" id="ARBA00023136"/>
    </source>
</evidence>
<comment type="subcellular location">
    <subcellularLocation>
        <location evidence="1">Cell membrane</location>
        <topology evidence="1">Multi-pass membrane protein</topology>
    </subcellularLocation>
</comment>
<keyword evidence="4 7" id="KW-1133">Transmembrane helix</keyword>
<sequence length="449" mass="48662">MSSGFSPSALVKLAYNVNLAFESIAHNKTRAVLTSLGIVFGVASVISMLSIGRGAQEEILEQMKLLGTNNVIVKPVVKQVEGDVSDDTQSEAEAERRPFSPGLSLADAQAIEATIPGVAYVSPEIEMETMAIRSGRRRSVKLIGVDQTYFQDGQFELAEGTYFSEAHLADAIPVCVIGQEIKTRFFAAEAPIGKRIKCGDLWLTVIGVLEQRQLDAESLQHLGIRNYNLDIYTPISTQLLRFSDRARLTERDLQADGDAQSGGSDNYHQVDRLVVRVTGTDYVKPVAEVISRMLERRHYGVVDFEVIIPEVLLAQERRTQAIFNVVLAAIASISLIVGGIGIMNIMLASVLERIREIGVRRSIGATKKDVIYQFLVESVAISFTGGVLGILLGVGLSFGIESSTGISTIITAQSVLLAFVVSVTVGLAFGLLPARRAASMDPVEALRHE</sequence>
<comment type="caution">
    <text evidence="10">The sequence shown here is derived from an EMBL/GenBank/DDBJ whole genome shotgun (WGS) entry which is preliminary data.</text>
</comment>
<evidence type="ECO:0000313" key="11">
    <source>
        <dbReference type="Proteomes" id="UP000739538"/>
    </source>
</evidence>
<dbReference type="Pfam" id="PF12704">
    <property type="entry name" value="MacB_PCD"/>
    <property type="match status" value="1"/>
</dbReference>
<dbReference type="InterPro" id="IPR025857">
    <property type="entry name" value="MacB_PCD"/>
</dbReference>
<keyword evidence="5 7" id="KW-0472">Membrane</keyword>
<evidence type="ECO:0000256" key="3">
    <source>
        <dbReference type="ARBA" id="ARBA00022692"/>
    </source>
</evidence>
<accession>A0A956NEC9</accession>
<name>A0A956NEC9_UNCEI</name>
<feature type="domain" description="MacB-like periplasmic core" evidence="9">
    <location>
        <begin position="32"/>
        <end position="286"/>
    </location>
</feature>
<feature type="transmembrane region" description="Helical" evidence="7">
    <location>
        <begin position="372"/>
        <end position="400"/>
    </location>
</feature>
<evidence type="ECO:0000256" key="2">
    <source>
        <dbReference type="ARBA" id="ARBA00022475"/>
    </source>
</evidence>
<dbReference type="GO" id="GO:0022857">
    <property type="term" value="F:transmembrane transporter activity"/>
    <property type="evidence" value="ECO:0007669"/>
    <property type="project" value="TreeGrafter"/>
</dbReference>
<feature type="transmembrane region" description="Helical" evidence="7">
    <location>
        <begin position="321"/>
        <end position="351"/>
    </location>
</feature>
<organism evidence="10 11">
    <name type="scientific">Eiseniibacteriota bacterium</name>
    <dbReference type="NCBI Taxonomy" id="2212470"/>
    <lineage>
        <taxon>Bacteria</taxon>
        <taxon>Candidatus Eiseniibacteriota</taxon>
    </lineage>
</organism>
<proteinExistence type="inferred from homology"/>
<comment type="similarity">
    <text evidence="6">Belongs to the ABC-4 integral membrane protein family.</text>
</comment>
<evidence type="ECO:0000256" key="7">
    <source>
        <dbReference type="SAM" id="Phobius"/>
    </source>
</evidence>
<protein>
    <submittedName>
        <fullName evidence="10">ABC transporter permease</fullName>
    </submittedName>
</protein>
<dbReference type="InterPro" id="IPR003838">
    <property type="entry name" value="ABC3_permease_C"/>
</dbReference>
<evidence type="ECO:0000256" key="4">
    <source>
        <dbReference type="ARBA" id="ARBA00022989"/>
    </source>
</evidence>
<dbReference type="Pfam" id="PF02687">
    <property type="entry name" value="FtsX"/>
    <property type="match status" value="1"/>
</dbReference>
<dbReference type="GO" id="GO:0005886">
    <property type="term" value="C:plasma membrane"/>
    <property type="evidence" value="ECO:0007669"/>
    <property type="project" value="UniProtKB-SubCell"/>
</dbReference>
<evidence type="ECO:0000313" key="10">
    <source>
        <dbReference type="EMBL" id="MCA9757543.1"/>
    </source>
</evidence>
<evidence type="ECO:0000256" key="1">
    <source>
        <dbReference type="ARBA" id="ARBA00004651"/>
    </source>
</evidence>
<feature type="transmembrane region" description="Helical" evidence="7">
    <location>
        <begin position="406"/>
        <end position="432"/>
    </location>
</feature>